<dbReference type="Gene3D" id="3.40.50.620">
    <property type="entry name" value="HUPs"/>
    <property type="match status" value="1"/>
</dbReference>
<dbReference type="InterPro" id="IPR014445">
    <property type="entry name" value="Gln-dep_NAD_synthase"/>
</dbReference>
<dbReference type="Pfam" id="PF02540">
    <property type="entry name" value="NAD_synthase"/>
    <property type="match status" value="1"/>
</dbReference>
<dbReference type="Proteomes" id="UP000516072">
    <property type="component" value="Chromosome"/>
</dbReference>
<dbReference type="InterPro" id="IPR003694">
    <property type="entry name" value="NAD_synthase"/>
</dbReference>
<accession>A0A7G1QB29</accession>
<name>A0A7G1QB29_9GAMM</name>
<keyword evidence="4 7" id="KW-0547">Nucleotide-binding</keyword>
<dbReference type="InterPro" id="IPR036526">
    <property type="entry name" value="C-N_Hydrolase_sf"/>
</dbReference>
<dbReference type="RefSeq" id="WP_197744119.1">
    <property type="nucleotide sequence ID" value="NZ_LR778175.1"/>
</dbReference>
<dbReference type="GO" id="GO:0003952">
    <property type="term" value="F:NAD+ synthase (glutamine-hydrolyzing) activity"/>
    <property type="evidence" value="ECO:0007669"/>
    <property type="project" value="UniProtKB-UniRule"/>
</dbReference>
<feature type="domain" description="CN hydrolase" evidence="9">
    <location>
        <begin position="16"/>
        <end position="277"/>
    </location>
</feature>
<proteinExistence type="inferred from homology"/>
<dbReference type="InterPro" id="IPR003010">
    <property type="entry name" value="C-N_Hydrolase"/>
</dbReference>
<keyword evidence="8" id="KW-0472">Membrane</keyword>
<dbReference type="Gene3D" id="1.10.10.1140">
    <property type="entry name" value="Glutamine-dependent NAD+ synthetase, C-terminal domain"/>
    <property type="match status" value="1"/>
</dbReference>
<dbReference type="EMBL" id="LR778175">
    <property type="protein sequence ID" value="CAB1276983.1"/>
    <property type="molecule type" value="Genomic_DNA"/>
</dbReference>
<evidence type="ECO:0000256" key="3">
    <source>
        <dbReference type="ARBA" id="ARBA00022598"/>
    </source>
</evidence>
<dbReference type="EC" id="6.3.5.1" evidence="7"/>
<dbReference type="KEGG" id="ntg:NSCAC_1443"/>
<evidence type="ECO:0000313" key="10">
    <source>
        <dbReference type="EMBL" id="CAB1276983.1"/>
    </source>
</evidence>
<feature type="transmembrane region" description="Helical" evidence="8">
    <location>
        <begin position="91"/>
        <end position="115"/>
    </location>
</feature>
<dbReference type="SUPFAM" id="SSF56317">
    <property type="entry name" value="Carbon-nitrogen hydrolase"/>
    <property type="match status" value="1"/>
</dbReference>
<keyword evidence="8" id="KW-0812">Transmembrane</keyword>
<keyword evidence="11" id="KW-1185">Reference proteome</keyword>
<keyword evidence="3 7" id="KW-0436">Ligase</keyword>
<gene>
    <name evidence="10" type="primary">nadE</name>
    <name evidence="10" type="ORF">NSCAC_1443</name>
</gene>
<organism evidence="10 11">
    <name type="scientific">Candidatus Nitrosacidococcus tergens</name>
    <dbReference type="NCBI Taxonomy" id="553981"/>
    <lineage>
        <taxon>Bacteria</taxon>
        <taxon>Pseudomonadati</taxon>
        <taxon>Pseudomonadota</taxon>
        <taxon>Gammaproteobacteria</taxon>
        <taxon>Chromatiales</taxon>
        <taxon>Chromatiaceae</taxon>
        <taxon>Candidatus Nitrosacidococcus</taxon>
    </lineage>
</organism>
<evidence type="ECO:0000256" key="6">
    <source>
        <dbReference type="ARBA" id="ARBA00023027"/>
    </source>
</evidence>
<sequence length="677" mass="75884">MNNHHHFFNLYHHSFVRAAIAIPSVKVADPQFNSQEILNLLEQGVEDQSILVVFPELSLSGYSCGDLFQQQALLTECEQAFYRLLSQSQNLPIIGVIGMPLLIAGSLFNCAVVFYQGKVLGVVPKLSLENHEKRQFASAYCTVKKYISIADQDNISVNPYLLFKSKEQPLFSFHITVGEDFSPLPSSSYGALAGAHILINLTASSAGVDKIDNRHQLIGSQSQRCFAAYLYANAGFGESTTDFAWDGQGIIYENGACLAQNQPFSYQSQLISSDIDLDCLQQSRIRSQGFIETGYQHQEFLTNFEIISCSISFPLQEKLSLKRIYSRFPYLPKNLEKLDKCYQKIYAMQVQGLVKRLQTTGIIKIVLGVSGGLDSTLALIICMGAMDVLKLPRAHILAYIMPGFGTSENALIRARQLTMASGCQTCEMDISPSAMQMLKDIGHPYAEGNFVYDLTFENVQAGERTSHLFRLANFHQALVIGTGDLSEMALGWCTYGVGDHMAHYHVNSSLPKTLIQSMISWIEESQKFGENMSTALKAIQVSEISPELIPAHENQPIQRSEDTVGPYPLQDFHLYYIGFGYAPSKVAFLAWSAWHDFRQGNWSNHIEDRRYQYTLKEIKHWLGVFLKRFFHSSQFKRSAMVDGASVGYTLSPRVGYQAPSDSEITAWLNQLDNIPEK</sequence>
<dbReference type="Gene3D" id="3.60.110.10">
    <property type="entry name" value="Carbon-nitrogen hydrolase"/>
    <property type="match status" value="1"/>
</dbReference>
<dbReference type="InterPro" id="IPR041856">
    <property type="entry name" value="NAD+_synth_C"/>
</dbReference>
<dbReference type="PIRSF" id="PIRSF006630">
    <property type="entry name" value="NADS_GAT"/>
    <property type="match status" value="1"/>
</dbReference>
<dbReference type="SUPFAM" id="SSF52402">
    <property type="entry name" value="Adenine nucleotide alpha hydrolases-like"/>
    <property type="match status" value="1"/>
</dbReference>
<comment type="similarity">
    <text evidence="2 7">In the C-terminal section; belongs to the NAD synthetase family.</text>
</comment>
<evidence type="ECO:0000313" key="11">
    <source>
        <dbReference type="Proteomes" id="UP000516072"/>
    </source>
</evidence>
<dbReference type="UniPathway" id="UPA00253">
    <property type="reaction ID" value="UER00334"/>
</dbReference>
<evidence type="ECO:0000256" key="7">
    <source>
        <dbReference type="PIRNR" id="PIRNR006630"/>
    </source>
</evidence>
<evidence type="ECO:0000256" key="1">
    <source>
        <dbReference type="ARBA" id="ARBA00005188"/>
    </source>
</evidence>
<dbReference type="Pfam" id="PF00795">
    <property type="entry name" value="CN_hydrolase"/>
    <property type="match status" value="1"/>
</dbReference>
<keyword evidence="5 7" id="KW-0067">ATP-binding</keyword>
<keyword evidence="8" id="KW-1133">Transmembrane helix</keyword>
<evidence type="ECO:0000256" key="4">
    <source>
        <dbReference type="ARBA" id="ARBA00022741"/>
    </source>
</evidence>
<dbReference type="PROSITE" id="PS50263">
    <property type="entry name" value="CN_HYDROLASE"/>
    <property type="match status" value="1"/>
</dbReference>
<dbReference type="PANTHER" id="PTHR23090:SF9">
    <property type="entry name" value="GLUTAMINE-DEPENDENT NAD(+) SYNTHETASE"/>
    <property type="match status" value="1"/>
</dbReference>
<dbReference type="AlphaFoldDB" id="A0A7G1QB29"/>
<dbReference type="PANTHER" id="PTHR23090">
    <property type="entry name" value="NH 3 /GLUTAMINE-DEPENDENT NAD + SYNTHETASE"/>
    <property type="match status" value="1"/>
</dbReference>
<protein>
    <recommendedName>
        <fullName evidence="7">Glutamine-dependent NAD(+) synthetase</fullName>
        <ecNumber evidence="7">6.3.5.1</ecNumber>
    </recommendedName>
    <alternativeName>
        <fullName evidence="7">NAD(+) synthase [glutamine-hydrolyzing]</fullName>
    </alternativeName>
</protein>
<evidence type="ECO:0000256" key="2">
    <source>
        <dbReference type="ARBA" id="ARBA00007145"/>
    </source>
</evidence>
<evidence type="ECO:0000256" key="5">
    <source>
        <dbReference type="ARBA" id="ARBA00022840"/>
    </source>
</evidence>
<dbReference type="InterPro" id="IPR022310">
    <property type="entry name" value="NAD/GMP_synthase"/>
</dbReference>
<evidence type="ECO:0000259" key="9">
    <source>
        <dbReference type="PROSITE" id="PS50263"/>
    </source>
</evidence>
<reference evidence="10 11" key="1">
    <citation type="submission" date="2020-03" db="EMBL/GenBank/DDBJ databases">
        <authorList>
            <person name="Picone N."/>
        </authorList>
    </citation>
    <scope>NUCLEOTIDE SEQUENCE [LARGE SCALE GENOMIC DNA]</scope>
    <source>
        <strain evidence="10">NSCAC1</strain>
    </source>
</reference>
<keyword evidence="6 7" id="KW-0520">NAD</keyword>
<comment type="pathway">
    <text evidence="1 7">Cofactor biosynthesis; NAD(+) biosynthesis; NAD(+) from deamido-NAD(+) (L-Gln route): step 1/1.</text>
</comment>
<dbReference type="GO" id="GO:0009435">
    <property type="term" value="P:NAD+ biosynthetic process"/>
    <property type="evidence" value="ECO:0007669"/>
    <property type="project" value="UniProtKB-UniRule"/>
</dbReference>
<dbReference type="NCBIfam" id="NF002730">
    <property type="entry name" value="PRK02628.1"/>
    <property type="match status" value="1"/>
</dbReference>
<evidence type="ECO:0000256" key="8">
    <source>
        <dbReference type="SAM" id="Phobius"/>
    </source>
</evidence>
<dbReference type="GO" id="GO:0004359">
    <property type="term" value="F:glutaminase activity"/>
    <property type="evidence" value="ECO:0007669"/>
    <property type="project" value="InterPro"/>
</dbReference>
<dbReference type="CDD" id="cd07570">
    <property type="entry name" value="GAT_Gln-NAD-synth"/>
    <property type="match status" value="1"/>
</dbReference>
<dbReference type="GO" id="GO:0005524">
    <property type="term" value="F:ATP binding"/>
    <property type="evidence" value="ECO:0007669"/>
    <property type="project" value="UniProtKB-UniRule"/>
</dbReference>
<dbReference type="InterPro" id="IPR014729">
    <property type="entry name" value="Rossmann-like_a/b/a_fold"/>
</dbReference>
<dbReference type="CDD" id="cd00553">
    <property type="entry name" value="NAD_synthase"/>
    <property type="match status" value="1"/>
</dbReference>
<dbReference type="GO" id="GO:0005737">
    <property type="term" value="C:cytoplasm"/>
    <property type="evidence" value="ECO:0007669"/>
    <property type="project" value="InterPro"/>
</dbReference>
<comment type="catalytic activity">
    <reaction evidence="7">
        <text>deamido-NAD(+) + L-glutamine + ATP + H2O = L-glutamate + AMP + diphosphate + NAD(+) + H(+)</text>
        <dbReference type="Rhea" id="RHEA:24384"/>
        <dbReference type="ChEBI" id="CHEBI:15377"/>
        <dbReference type="ChEBI" id="CHEBI:15378"/>
        <dbReference type="ChEBI" id="CHEBI:29985"/>
        <dbReference type="ChEBI" id="CHEBI:30616"/>
        <dbReference type="ChEBI" id="CHEBI:33019"/>
        <dbReference type="ChEBI" id="CHEBI:57540"/>
        <dbReference type="ChEBI" id="CHEBI:58359"/>
        <dbReference type="ChEBI" id="CHEBI:58437"/>
        <dbReference type="ChEBI" id="CHEBI:456215"/>
        <dbReference type="EC" id="6.3.5.1"/>
    </reaction>
</comment>